<keyword evidence="3" id="KW-1185">Reference proteome</keyword>
<evidence type="ECO:0000259" key="1">
    <source>
        <dbReference type="Pfam" id="PF13635"/>
    </source>
</evidence>
<accession>A0ABX6K2R0</accession>
<proteinExistence type="predicted"/>
<evidence type="ECO:0000313" key="3">
    <source>
        <dbReference type="Proteomes" id="UP000503441"/>
    </source>
</evidence>
<evidence type="ECO:0000313" key="2">
    <source>
        <dbReference type="EMBL" id="QIM19489.1"/>
    </source>
</evidence>
<dbReference type="Pfam" id="PF13635">
    <property type="entry name" value="DUF4143"/>
    <property type="match status" value="1"/>
</dbReference>
<feature type="domain" description="DUF4143" evidence="1">
    <location>
        <begin position="3"/>
        <end position="50"/>
    </location>
</feature>
<dbReference type="Proteomes" id="UP000503441">
    <property type="component" value="Chromosome"/>
</dbReference>
<reference evidence="2 3" key="1">
    <citation type="submission" date="2020-03" db="EMBL/GenBank/DDBJ databases">
        <title>Leucobacter sp. nov., isolated from beetles.</title>
        <authorList>
            <person name="Hyun D.-W."/>
            <person name="Bae J.-W."/>
        </authorList>
    </citation>
    <scope>NUCLEOTIDE SEQUENCE [LARGE SCALE GENOMIC DNA]</scope>
    <source>
        <strain evidence="2 3">HDW9A</strain>
    </source>
</reference>
<name>A0ABX6K2R0_9MICO</name>
<organism evidence="2 3">
    <name type="scientific">Leucobacter coleopterorum</name>
    <dbReference type="NCBI Taxonomy" id="2714933"/>
    <lineage>
        <taxon>Bacteria</taxon>
        <taxon>Bacillati</taxon>
        <taxon>Actinomycetota</taxon>
        <taxon>Actinomycetes</taxon>
        <taxon>Micrococcales</taxon>
        <taxon>Microbacteriaceae</taxon>
        <taxon>Leucobacter</taxon>
    </lineage>
</organism>
<dbReference type="EMBL" id="CP049933">
    <property type="protein sequence ID" value="QIM19489.1"/>
    <property type="molecule type" value="Genomic_DNA"/>
</dbReference>
<protein>
    <submittedName>
        <fullName evidence="2">DUF4143 domain-containing protein</fullName>
    </submittedName>
</protein>
<dbReference type="InterPro" id="IPR025420">
    <property type="entry name" value="DUF4143"/>
</dbReference>
<gene>
    <name evidence="2" type="ORF">G7066_14545</name>
</gene>
<sequence length="69" mass="7745">MATLRKESKRHFVDPSLAAAALNVGPTALQRNPVFTGLLFESLVVQHLRVFPGDEGCRDARTRLRRSRN</sequence>